<evidence type="ECO:0000256" key="1">
    <source>
        <dbReference type="ARBA" id="ARBA00022679"/>
    </source>
</evidence>
<gene>
    <name evidence="2" type="ORF">MM415B01979_0010</name>
</gene>
<dbReference type="PANTHER" id="PTHR12788">
    <property type="entry name" value="PROTEIN-TYROSINE SULFOTRANSFERASE 2"/>
    <property type="match status" value="1"/>
</dbReference>
<dbReference type="PANTHER" id="PTHR12788:SF10">
    <property type="entry name" value="PROTEIN-TYROSINE SULFOTRANSFERASE"/>
    <property type="match status" value="1"/>
</dbReference>
<reference evidence="2" key="1">
    <citation type="submission" date="2020-03" db="EMBL/GenBank/DDBJ databases">
        <title>The deep terrestrial virosphere.</title>
        <authorList>
            <person name="Holmfeldt K."/>
            <person name="Nilsson E."/>
            <person name="Simone D."/>
            <person name="Lopez-Fernandez M."/>
            <person name="Wu X."/>
            <person name="de Brujin I."/>
            <person name="Lundin D."/>
            <person name="Andersson A."/>
            <person name="Bertilsson S."/>
            <person name="Dopson M."/>
        </authorList>
    </citation>
    <scope>NUCLEOTIDE SEQUENCE</scope>
    <source>
        <strain evidence="2">MM415B01979</strain>
    </source>
</reference>
<protein>
    <submittedName>
        <fullName evidence="2">Putative sulfotransferase domain contining protein</fullName>
    </submittedName>
</protein>
<sequence length="236" mass="27016">MPDDRIVFIVGSPRSGTTWLHNMMSDHPQVVPLTARDFGFPALVHEEAGVDQPVNETGAFLNYSPQHIKAVIERMRKAHPGKWLVEKTPTHALLLERIFRLYEQAKIVHIERDVKATLASYVCHLLARRALSAADNGWYWQHASSMIEAIHRAMREYKHDRRVYWIDYEELCHRQEAVLAGVCSFCGISVDAVPAIVARWPARCANDATVTNLTTHQRALLDKYARGLREYEYCPV</sequence>
<dbReference type="Gene3D" id="3.40.50.300">
    <property type="entry name" value="P-loop containing nucleotide triphosphate hydrolases"/>
    <property type="match status" value="1"/>
</dbReference>
<dbReference type="InterPro" id="IPR027417">
    <property type="entry name" value="P-loop_NTPase"/>
</dbReference>
<keyword evidence="1 2" id="KW-0808">Transferase</keyword>
<proteinExistence type="predicted"/>
<accession>A0A6M3IEN4</accession>
<dbReference type="SUPFAM" id="SSF52540">
    <property type="entry name" value="P-loop containing nucleoside triphosphate hydrolases"/>
    <property type="match status" value="1"/>
</dbReference>
<dbReference type="InterPro" id="IPR026634">
    <property type="entry name" value="TPST-like"/>
</dbReference>
<dbReference type="Pfam" id="PF13469">
    <property type="entry name" value="Sulfotransfer_3"/>
    <property type="match status" value="1"/>
</dbReference>
<evidence type="ECO:0000313" key="2">
    <source>
        <dbReference type="EMBL" id="QJA55864.1"/>
    </source>
</evidence>
<organism evidence="2">
    <name type="scientific">viral metagenome</name>
    <dbReference type="NCBI Taxonomy" id="1070528"/>
    <lineage>
        <taxon>unclassified sequences</taxon>
        <taxon>metagenomes</taxon>
        <taxon>organismal metagenomes</taxon>
    </lineage>
</organism>
<dbReference type="AlphaFoldDB" id="A0A6M3IEN4"/>
<dbReference type="GO" id="GO:0008476">
    <property type="term" value="F:protein-tyrosine sulfotransferase activity"/>
    <property type="evidence" value="ECO:0007669"/>
    <property type="project" value="InterPro"/>
</dbReference>
<dbReference type="EMBL" id="MT141186">
    <property type="protein sequence ID" value="QJA55864.1"/>
    <property type="molecule type" value="Genomic_DNA"/>
</dbReference>
<dbReference type="GO" id="GO:0005794">
    <property type="term" value="C:Golgi apparatus"/>
    <property type="evidence" value="ECO:0007669"/>
    <property type="project" value="UniProtKB-ARBA"/>
</dbReference>
<name>A0A6M3IEN4_9ZZZZ</name>